<keyword evidence="2" id="KW-0560">Oxidoreductase</keyword>
<dbReference type="Proteomes" id="UP000269883">
    <property type="component" value="Chromosome"/>
</dbReference>
<proteinExistence type="inferred from homology"/>
<reference evidence="4 5" key="1">
    <citation type="journal article" date="2018" name="Sci. Adv.">
        <title>Multi-heme cytochromes provide a pathway for survival in energy-limited environments.</title>
        <authorList>
            <person name="Deng X."/>
            <person name="Dohmae N."/>
            <person name="Nealson K.H."/>
            <person name="Hashimoto K."/>
            <person name="Okamoto A."/>
        </authorList>
    </citation>
    <scope>NUCLEOTIDE SEQUENCE [LARGE SCALE GENOMIC DNA]</scope>
    <source>
        <strain evidence="4 5">IS5</strain>
    </source>
</reference>
<dbReference type="Pfam" id="PF00106">
    <property type="entry name" value="adh_short"/>
    <property type="match status" value="1"/>
</dbReference>
<evidence type="ECO:0000313" key="5">
    <source>
        <dbReference type="Proteomes" id="UP000269883"/>
    </source>
</evidence>
<dbReference type="PANTHER" id="PTHR44196">
    <property type="entry name" value="DEHYDROGENASE/REDUCTASE SDR FAMILY MEMBER 7B"/>
    <property type="match status" value="1"/>
</dbReference>
<dbReference type="PANTHER" id="PTHR44196:SF1">
    <property type="entry name" value="DEHYDROGENASE_REDUCTASE SDR FAMILY MEMBER 7B"/>
    <property type="match status" value="1"/>
</dbReference>
<dbReference type="AlphaFoldDB" id="A0A2Z6B3I2"/>
<dbReference type="OrthoDB" id="335726at2"/>
<dbReference type="RefSeq" id="WP_126381135.1">
    <property type="nucleotide sequence ID" value="NZ_AP017378.1"/>
</dbReference>
<name>A0A2Z6B3I2_9BACT</name>
<organism evidence="4 5">
    <name type="scientific">Desulfovibrio ferrophilus</name>
    <dbReference type="NCBI Taxonomy" id="241368"/>
    <lineage>
        <taxon>Bacteria</taxon>
        <taxon>Pseudomonadati</taxon>
        <taxon>Thermodesulfobacteriota</taxon>
        <taxon>Desulfovibrionia</taxon>
        <taxon>Desulfovibrionales</taxon>
        <taxon>Desulfovibrionaceae</taxon>
        <taxon>Desulfovibrio</taxon>
    </lineage>
</organism>
<evidence type="ECO:0000256" key="1">
    <source>
        <dbReference type="ARBA" id="ARBA00006484"/>
    </source>
</evidence>
<gene>
    <name evidence="4" type="ORF">DFE_3341</name>
</gene>
<dbReference type="SUPFAM" id="SSF51735">
    <property type="entry name" value="NAD(P)-binding Rossmann-fold domains"/>
    <property type="match status" value="1"/>
</dbReference>
<dbReference type="PRINTS" id="PR00081">
    <property type="entry name" value="GDHRDH"/>
</dbReference>
<evidence type="ECO:0000259" key="3">
    <source>
        <dbReference type="SMART" id="SM00822"/>
    </source>
</evidence>
<dbReference type="InterPro" id="IPR057326">
    <property type="entry name" value="KR_dom"/>
</dbReference>
<dbReference type="SMART" id="SM00822">
    <property type="entry name" value="PKS_KR"/>
    <property type="match status" value="1"/>
</dbReference>
<sequence>MSLLANKTLIVTGASSGVGQALAVQLARAGASLVLNARRKEPLRQTLTDCANASAKAGHDRQHVCVAGSAGQADIANVLATEALNLGHFHGFIHAAGVLAPGPSLWELPEDDFDKVFEAGPLAAHRLIRTCVPHLLAEGQGLAVFMGSGAAQIAQPGIAAYCAAKAALEHTMRQLAAEAPALTTFVYRPGIVDTPMQTQARHSKGSGAPQLKAIFNAWKKNGELLSPEDSAAALTAILDNEPHSFHGRIATVEHGRMILAESTGVNG</sequence>
<dbReference type="InterPro" id="IPR002347">
    <property type="entry name" value="SDR_fam"/>
</dbReference>
<dbReference type="GO" id="GO:0016491">
    <property type="term" value="F:oxidoreductase activity"/>
    <property type="evidence" value="ECO:0007669"/>
    <property type="project" value="UniProtKB-KW"/>
</dbReference>
<dbReference type="GO" id="GO:0016020">
    <property type="term" value="C:membrane"/>
    <property type="evidence" value="ECO:0007669"/>
    <property type="project" value="TreeGrafter"/>
</dbReference>
<accession>A0A2Z6B3I2</accession>
<dbReference type="Gene3D" id="3.40.50.720">
    <property type="entry name" value="NAD(P)-binding Rossmann-like Domain"/>
    <property type="match status" value="1"/>
</dbReference>
<comment type="similarity">
    <text evidence="1">Belongs to the short-chain dehydrogenases/reductases (SDR) family.</text>
</comment>
<keyword evidence="5" id="KW-1185">Reference proteome</keyword>
<feature type="domain" description="Ketoreductase" evidence="3">
    <location>
        <begin position="7"/>
        <end position="195"/>
    </location>
</feature>
<dbReference type="KEGG" id="dfl:DFE_3341"/>
<dbReference type="EMBL" id="AP017378">
    <property type="protein sequence ID" value="BBD10067.1"/>
    <property type="molecule type" value="Genomic_DNA"/>
</dbReference>
<dbReference type="InterPro" id="IPR036291">
    <property type="entry name" value="NAD(P)-bd_dom_sf"/>
</dbReference>
<evidence type="ECO:0000256" key="2">
    <source>
        <dbReference type="ARBA" id="ARBA00023002"/>
    </source>
</evidence>
<protein>
    <submittedName>
        <fullName evidence="4">Short-chain dehydrogenase/reductase SDR</fullName>
    </submittedName>
</protein>
<evidence type="ECO:0000313" key="4">
    <source>
        <dbReference type="EMBL" id="BBD10067.1"/>
    </source>
</evidence>